<dbReference type="SMART" id="SM00530">
    <property type="entry name" value="HTH_XRE"/>
    <property type="match status" value="1"/>
</dbReference>
<sequence>MSEAGDLLRVLRERKGYSLTRLAREANYNKGYLSKIENGERPLGADKARHLDRILETDGVLVRAVTPRPPEPEPLPDTDDGPWSLVLEPTGRVRYAPAGHDGVGATTFAPNSYVVDDDTLALFEAQFEHLRMVGHRASPAFVLPDLVTNFTKLRALLRVEAAPELIRLAYRFAEYAGWMFQEAGKTDMAHGWTTKAVGMAARVGDAGLAGYALVRASEIALYDGDGYTMVDLARRAAAAPDATAAVRSLAAQREAQGHALVGDLTACLSALDAAERWEEEAAAESGPHFGTTSLPNPIAIARGWSMHSLARNDESAELLTAELARIPTGSVRSRVRFGVRLALTNAERGDIEGACTQVAAMLRDLKRTDSATVRVDLRSLVGVLAKHNTNPMVRDLRPELGELLRVRR</sequence>
<dbReference type="CDD" id="cd00093">
    <property type="entry name" value="HTH_XRE"/>
    <property type="match status" value="1"/>
</dbReference>
<dbReference type="Proteomes" id="UP000660680">
    <property type="component" value="Unassembled WGS sequence"/>
</dbReference>
<comment type="caution">
    <text evidence="2">The sequence shown here is derived from an EMBL/GenBank/DDBJ whole genome shotgun (WGS) entry which is preliminary data.</text>
</comment>
<dbReference type="InterPro" id="IPR010982">
    <property type="entry name" value="Lambda_DNA-bd_dom_sf"/>
</dbReference>
<organism evidence="2 3">
    <name type="scientific">Actinokineospora fastidiosa</name>
    <dbReference type="NCBI Taxonomy" id="1816"/>
    <lineage>
        <taxon>Bacteria</taxon>
        <taxon>Bacillati</taxon>
        <taxon>Actinomycetota</taxon>
        <taxon>Actinomycetes</taxon>
        <taxon>Pseudonocardiales</taxon>
        <taxon>Pseudonocardiaceae</taxon>
        <taxon>Actinokineospora</taxon>
    </lineage>
</organism>
<protein>
    <recommendedName>
        <fullName evidence="1">HTH cro/C1-type domain-containing protein</fullName>
    </recommendedName>
</protein>
<evidence type="ECO:0000313" key="3">
    <source>
        <dbReference type="Proteomes" id="UP000660680"/>
    </source>
</evidence>
<gene>
    <name evidence="2" type="ORF">GCM10010171_54020</name>
</gene>
<dbReference type="GO" id="GO:0003677">
    <property type="term" value="F:DNA binding"/>
    <property type="evidence" value="ECO:0007669"/>
    <property type="project" value="InterPro"/>
</dbReference>
<dbReference type="InterPro" id="IPR001387">
    <property type="entry name" value="Cro/C1-type_HTH"/>
</dbReference>
<dbReference type="PROSITE" id="PS50943">
    <property type="entry name" value="HTH_CROC1"/>
    <property type="match status" value="1"/>
</dbReference>
<feature type="domain" description="HTH cro/C1-type" evidence="1">
    <location>
        <begin position="8"/>
        <end position="62"/>
    </location>
</feature>
<dbReference type="AlphaFoldDB" id="A0A918GPN6"/>
<reference evidence="2" key="1">
    <citation type="journal article" date="2014" name="Int. J. Syst. Evol. Microbiol.">
        <title>Complete genome sequence of Corynebacterium casei LMG S-19264T (=DSM 44701T), isolated from a smear-ripened cheese.</title>
        <authorList>
            <consortium name="US DOE Joint Genome Institute (JGI-PGF)"/>
            <person name="Walter F."/>
            <person name="Albersmeier A."/>
            <person name="Kalinowski J."/>
            <person name="Ruckert C."/>
        </authorList>
    </citation>
    <scope>NUCLEOTIDE SEQUENCE</scope>
    <source>
        <strain evidence="2">JCM 3276</strain>
    </source>
</reference>
<dbReference type="SUPFAM" id="SSF47413">
    <property type="entry name" value="lambda repressor-like DNA-binding domains"/>
    <property type="match status" value="1"/>
</dbReference>
<evidence type="ECO:0000313" key="2">
    <source>
        <dbReference type="EMBL" id="GGS52142.1"/>
    </source>
</evidence>
<evidence type="ECO:0000259" key="1">
    <source>
        <dbReference type="PROSITE" id="PS50943"/>
    </source>
</evidence>
<keyword evidence="3" id="KW-1185">Reference proteome</keyword>
<name>A0A918GPN6_9PSEU</name>
<dbReference type="EMBL" id="BMRB01000006">
    <property type="protein sequence ID" value="GGS52142.1"/>
    <property type="molecule type" value="Genomic_DNA"/>
</dbReference>
<proteinExistence type="predicted"/>
<accession>A0A918GPN6</accession>
<dbReference type="Pfam" id="PF13560">
    <property type="entry name" value="HTH_31"/>
    <property type="match status" value="1"/>
</dbReference>
<dbReference type="Gene3D" id="1.10.260.40">
    <property type="entry name" value="lambda repressor-like DNA-binding domains"/>
    <property type="match status" value="1"/>
</dbReference>
<dbReference type="RefSeq" id="WP_189213412.1">
    <property type="nucleotide sequence ID" value="NZ_BMRB01000006.1"/>
</dbReference>
<reference evidence="2" key="2">
    <citation type="submission" date="2020-09" db="EMBL/GenBank/DDBJ databases">
        <authorList>
            <person name="Sun Q."/>
            <person name="Ohkuma M."/>
        </authorList>
    </citation>
    <scope>NUCLEOTIDE SEQUENCE</scope>
    <source>
        <strain evidence="2">JCM 3276</strain>
    </source>
</reference>